<gene>
    <name evidence="2" type="primary">RvY_12195</name>
    <name evidence="2" type="synonym">RvY_12195.1</name>
    <name evidence="2" type="ORF">RvY_12195-1</name>
</gene>
<evidence type="ECO:0000313" key="2">
    <source>
        <dbReference type="EMBL" id="GAV01489.1"/>
    </source>
</evidence>
<accession>A0A1D1VSG3</accession>
<evidence type="ECO:0000256" key="1">
    <source>
        <dbReference type="SAM" id="Coils"/>
    </source>
</evidence>
<sequence>MRDRITRMFQIRTPAHVVNEPMVPPVLIAEHNPQEARVFPPSYTDSLATSVTTTPGPIARLSAFDEHGADAVVERSLADRVAELERDARQVRNELEVLRRKSEAQATEIRTLVDQNLQLIARTEKLIGRAAKPEPKPVVFMSVLLAKPSLPSSHYYTSLRFPALFCRVLNKPISVCFSSCLQTLCYSSNLECSCSSAGRTLLRVSLLFHNSVHYILALDLFFDFADRIPKMSSSNGSITPFVGTLKLPFS</sequence>
<comment type="caution">
    <text evidence="2">The sequence shown here is derived from an EMBL/GenBank/DDBJ whole genome shotgun (WGS) entry which is preliminary data.</text>
</comment>
<evidence type="ECO:0000313" key="3">
    <source>
        <dbReference type="Proteomes" id="UP000186922"/>
    </source>
</evidence>
<protein>
    <submittedName>
        <fullName evidence="2">Uncharacterized protein</fullName>
    </submittedName>
</protein>
<keyword evidence="1" id="KW-0175">Coiled coil</keyword>
<proteinExistence type="predicted"/>
<feature type="coiled-coil region" evidence="1">
    <location>
        <begin position="74"/>
        <end position="108"/>
    </location>
</feature>
<dbReference type="Proteomes" id="UP000186922">
    <property type="component" value="Unassembled WGS sequence"/>
</dbReference>
<reference evidence="2 3" key="1">
    <citation type="journal article" date="2016" name="Nat. Commun.">
        <title>Extremotolerant tardigrade genome and improved radiotolerance of human cultured cells by tardigrade-unique protein.</title>
        <authorList>
            <person name="Hashimoto T."/>
            <person name="Horikawa D.D."/>
            <person name="Saito Y."/>
            <person name="Kuwahara H."/>
            <person name="Kozuka-Hata H."/>
            <person name="Shin-I T."/>
            <person name="Minakuchi Y."/>
            <person name="Ohishi K."/>
            <person name="Motoyama A."/>
            <person name="Aizu T."/>
            <person name="Enomoto A."/>
            <person name="Kondo K."/>
            <person name="Tanaka S."/>
            <person name="Hara Y."/>
            <person name="Koshikawa S."/>
            <person name="Sagara H."/>
            <person name="Miura T."/>
            <person name="Yokobori S."/>
            <person name="Miyagawa K."/>
            <person name="Suzuki Y."/>
            <person name="Kubo T."/>
            <person name="Oyama M."/>
            <person name="Kohara Y."/>
            <person name="Fujiyama A."/>
            <person name="Arakawa K."/>
            <person name="Katayama T."/>
            <person name="Toyoda A."/>
            <person name="Kunieda T."/>
        </authorList>
    </citation>
    <scope>NUCLEOTIDE SEQUENCE [LARGE SCALE GENOMIC DNA]</scope>
    <source>
        <strain evidence="2 3">YOKOZUNA-1</strain>
    </source>
</reference>
<dbReference type="AlphaFoldDB" id="A0A1D1VSG3"/>
<dbReference type="EMBL" id="BDGG01000007">
    <property type="protein sequence ID" value="GAV01489.1"/>
    <property type="molecule type" value="Genomic_DNA"/>
</dbReference>
<name>A0A1D1VSG3_RAMVA</name>
<keyword evidence="3" id="KW-1185">Reference proteome</keyword>
<organism evidence="2 3">
    <name type="scientific">Ramazzottius varieornatus</name>
    <name type="common">Water bear</name>
    <name type="synonym">Tardigrade</name>
    <dbReference type="NCBI Taxonomy" id="947166"/>
    <lineage>
        <taxon>Eukaryota</taxon>
        <taxon>Metazoa</taxon>
        <taxon>Ecdysozoa</taxon>
        <taxon>Tardigrada</taxon>
        <taxon>Eutardigrada</taxon>
        <taxon>Parachela</taxon>
        <taxon>Hypsibioidea</taxon>
        <taxon>Ramazzottiidae</taxon>
        <taxon>Ramazzottius</taxon>
    </lineage>
</organism>